<evidence type="ECO:0000313" key="2">
    <source>
        <dbReference type="EMBL" id="ORC86399.1"/>
    </source>
</evidence>
<evidence type="ECO:0000259" key="1">
    <source>
        <dbReference type="PROSITE" id="PS50280"/>
    </source>
</evidence>
<dbReference type="SUPFAM" id="SSF82199">
    <property type="entry name" value="SET domain"/>
    <property type="match status" value="1"/>
</dbReference>
<dbReference type="InterPro" id="IPR050600">
    <property type="entry name" value="SETD3_SETD6_MTase"/>
</dbReference>
<dbReference type="STRING" id="67003.A0A1X0NQD9"/>
<protein>
    <recommendedName>
        <fullName evidence="1">SET domain-containing protein</fullName>
    </recommendedName>
</protein>
<feature type="domain" description="SET" evidence="1">
    <location>
        <begin position="20"/>
        <end position="320"/>
    </location>
</feature>
<dbReference type="PANTHER" id="PTHR13271">
    <property type="entry name" value="UNCHARACTERIZED PUTATIVE METHYLTRANSFERASE"/>
    <property type="match status" value="1"/>
</dbReference>
<dbReference type="VEuPathDB" id="TriTrypDB:TM35_000281150"/>
<dbReference type="Pfam" id="PF00856">
    <property type="entry name" value="SET"/>
    <property type="match status" value="1"/>
</dbReference>
<dbReference type="InterPro" id="IPR001214">
    <property type="entry name" value="SET_dom"/>
</dbReference>
<dbReference type="Proteomes" id="UP000192257">
    <property type="component" value="Unassembled WGS sequence"/>
</dbReference>
<dbReference type="EMBL" id="NBCO01000028">
    <property type="protein sequence ID" value="ORC86399.1"/>
    <property type="molecule type" value="Genomic_DNA"/>
</dbReference>
<keyword evidence="3" id="KW-1185">Reference proteome</keyword>
<dbReference type="AlphaFoldDB" id="A0A1X0NQD9"/>
<reference evidence="2 3" key="1">
    <citation type="submission" date="2017-03" db="EMBL/GenBank/DDBJ databases">
        <title>An alternative strategy for trypanosome survival in the mammalian bloodstream revealed through genome and transcriptome analysis of the ubiquitous bovine parasite Trypanosoma (Megatrypanum) theileri.</title>
        <authorList>
            <person name="Kelly S."/>
            <person name="Ivens A."/>
            <person name="Mott A."/>
            <person name="O'Neill E."/>
            <person name="Emms D."/>
            <person name="Macleod O."/>
            <person name="Voorheis P."/>
            <person name="Matthews J."/>
            <person name="Matthews K."/>
            <person name="Carrington M."/>
        </authorList>
    </citation>
    <scope>NUCLEOTIDE SEQUENCE [LARGE SCALE GENOMIC DNA]</scope>
    <source>
        <strain evidence="2">Edinburgh</strain>
    </source>
</reference>
<dbReference type="InterPro" id="IPR046341">
    <property type="entry name" value="SET_dom_sf"/>
</dbReference>
<comment type="caution">
    <text evidence="2">The sequence shown here is derived from an EMBL/GenBank/DDBJ whole genome shotgun (WGS) entry which is preliminary data.</text>
</comment>
<name>A0A1X0NQD9_9TRYP</name>
<dbReference type="OrthoDB" id="341421at2759"/>
<accession>A0A1X0NQD9</accession>
<organism evidence="2 3">
    <name type="scientific">Trypanosoma theileri</name>
    <dbReference type="NCBI Taxonomy" id="67003"/>
    <lineage>
        <taxon>Eukaryota</taxon>
        <taxon>Discoba</taxon>
        <taxon>Euglenozoa</taxon>
        <taxon>Kinetoplastea</taxon>
        <taxon>Metakinetoplastina</taxon>
        <taxon>Trypanosomatida</taxon>
        <taxon>Trypanosomatidae</taxon>
        <taxon>Trypanosoma</taxon>
    </lineage>
</organism>
<evidence type="ECO:0000313" key="3">
    <source>
        <dbReference type="Proteomes" id="UP000192257"/>
    </source>
</evidence>
<dbReference type="PANTHER" id="PTHR13271:SF137">
    <property type="entry name" value="SET DOMAIN-CONTAINING PROTEIN"/>
    <property type="match status" value="1"/>
</dbReference>
<dbReference type="GO" id="GO:0016279">
    <property type="term" value="F:protein-lysine N-methyltransferase activity"/>
    <property type="evidence" value="ECO:0007669"/>
    <property type="project" value="TreeGrafter"/>
</dbReference>
<gene>
    <name evidence="2" type="ORF">TM35_000281150</name>
</gene>
<dbReference type="PROSITE" id="PS50280">
    <property type="entry name" value="SET"/>
    <property type="match status" value="1"/>
</dbReference>
<dbReference type="CDD" id="cd10527">
    <property type="entry name" value="SET_LSMT"/>
    <property type="match status" value="1"/>
</dbReference>
<dbReference type="RefSeq" id="XP_028880465.1">
    <property type="nucleotide sequence ID" value="XM_029028146.1"/>
</dbReference>
<dbReference type="GeneID" id="39987926"/>
<dbReference type="Gene3D" id="3.90.1410.10">
    <property type="entry name" value="set domain protein methyltransferase, domain 1"/>
    <property type="match status" value="1"/>
</dbReference>
<sequence length="583" mass="66439">MQTPILLQSLLREEGVFFHPAMQVLPIPSMGGGHGVVATKSLPPGTLLAKIPRRSMITASKARHYLASCEYKYRQFELGGTHKGDANTTCILEKIERELEWKLSPTNTIICFLLLAATEQNRFTVSSFQGTNNTDTTIKKDENTHSLWNHKWMKPWLLSLPSKYDNLLELYPEVNELKCIEENDIVKSSESVVTDNYLRPFLLFEQHRKKVILEQERVKSEFQICQSVLSVLNALPFNSDDDSKLRIPAKLEEFLWAYNTLMSRGFAYDPEVWALMPWVDYFNYALTSNATMKFSERQQAYIFETLLPIASGEQIFLHYGSYTDMELLLWYGFILTPSLLPELSTSNSQEERNQILRMVLFDDKNIMNITNTSYMQRDDIWLKSVHTALGYCFSPWAEADGSYPQSKPHESWFELLLGSYLLKKKNSKNLEENHYSNFSVVSEAELEKLVNTLIDIFLVSKKQEISPQLAAQRCCLGARGPSSSMLRFLKNVSSLCSRQDIYTPLSPSGILRAICFAELFCNDIDLVTGVAVSLSNNTTDVSPLASVKTMAQQSSIDAASLLHFLAFDASEEELDFYLSREMD</sequence>
<proteinExistence type="predicted"/>